<evidence type="ECO:0000313" key="3">
    <source>
        <dbReference type="Proteomes" id="UP000005801"/>
    </source>
</evidence>
<feature type="signal peptide" evidence="1">
    <location>
        <begin position="1"/>
        <end position="25"/>
    </location>
</feature>
<proteinExistence type="predicted"/>
<dbReference type="PROSITE" id="PS51257">
    <property type="entry name" value="PROKAR_LIPOPROTEIN"/>
    <property type="match status" value="1"/>
</dbReference>
<dbReference type="RefSeq" id="WP_006974616.1">
    <property type="nucleotide sequence ID" value="NZ_ABCS01000069.1"/>
</dbReference>
<keyword evidence="3" id="KW-1185">Reference proteome</keyword>
<dbReference type="EMBL" id="ABCS01000069">
    <property type="protein sequence ID" value="EDM76263.1"/>
    <property type="molecule type" value="Genomic_DNA"/>
</dbReference>
<dbReference type="AlphaFoldDB" id="A6GD25"/>
<reference evidence="2 3" key="1">
    <citation type="submission" date="2007-06" db="EMBL/GenBank/DDBJ databases">
        <authorList>
            <person name="Shimkets L."/>
            <person name="Ferriera S."/>
            <person name="Johnson J."/>
            <person name="Kravitz S."/>
            <person name="Beeson K."/>
            <person name="Sutton G."/>
            <person name="Rogers Y.-H."/>
            <person name="Friedman R."/>
            <person name="Frazier M."/>
            <person name="Venter J.C."/>
        </authorList>
    </citation>
    <scope>NUCLEOTIDE SEQUENCE [LARGE SCALE GENOMIC DNA]</scope>
    <source>
        <strain evidence="2 3">SIR-1</strain>
    </source>
</reference>
<dbReference type="OrthoDB" id="9826500at2"/>
<feature type="chain" id="PRO_5002697769" description="Lipoprotein" evidence="1">
    <location>
        <begin position="26"/>
        <end position="177"/>
    </location>
</feature>
<sequence length="177" mass="19187">MSKTKRRPRTAVLLATMLLAAPALVSGCDKQDDEAKAKPVEVIPKQTNGSPVAAKFVRFVGEGEERGVEILLYNHGDRTAAGMVVLLRYYDAKDQLLVVKEGTPFQSDSDFTSVSGSRYTIEPSKNATFELDGRSLGVPAAAARAELAISKVDALAGDGKTIENWWGQDNFNEWPAE</sequence>
<organism evidence="2 3">
    <name type="scientific">Plesiocystis pacifica SIR-1</name>
    <dbReference type="NCBI Taxonomy" id="391625"/>
    <lineage>
        <taxon>Bacteria</taxon>
        <taxon>Pseudomonadati</taxon>
        <taxon>Myxococcota</taxon>
        <taxon>Polyangia</taxon>
        <taxon>Nannocystales</taxon>
        <taxon>Nannocystaceae</taxon>
        <taxon>Plesiocystis</taxon>
    </lineage>
</organism>
<gene>
    <name evidence="2" type="ORF">PPSIR1_42346</name>
</gene>
<evidence type="ECO:0000313" key="2">
    <source>
        <dbReference type="EMBL" id="EDM76263.1"/>
    </source>
</evidence>
<protein>
    <recommendedName>
        <fullName evidence="4">Lipoprotein</fullName>
    </recommendedName>
</protein>
<keyword evidence="1" id="KW-0732">Signal</keyword>
<evidence type="ECO:0008006" key="4">
    <source>
        <dbReference type="Google" id="ProtNLM"/>
    </source>
</evidence>
<name>A6GD25_9BACT</name>
<dbReference type="STRING" id="391625.PPSIR1_42346"/>
<comment type="caution">
    <text evidence="2">The sequence shown here is derived from an EMBL/GenBank/DDBJ whole genome shotgun (WGS) entry which is preliminary data.</text>
</comment>
<accession>A6GD25</accession>
<evidence type="ECO:0000256" key="1">
    <source>
        <dbReference type="SAM" id="SignalP"/>
    </source>
</evidence>
<dbReference type="Proteomes" id="UP000005801">
    <property type="component" value="Unassembled WGS sequence"/>
</dbReference>